<evidence type="ECO:0000313" key="1">
    <source>
        <dbReference type="EMBL" id="AKM31534.1"/>
    </source>
</evidence>
<name>A0A0H3WTJ2_9BURK</name>
<dbReference type="PATRIC" id="fig|656179.3.peg.3725"/>
<sequence>MDLILMRHPRPDVPGNVCYGRADVLPKEDTLEAATRQMCSRVLATLSGARRPVAIHTSALLRAQRAAERMAFEFQVPLLVDERLAEMNFGAWEMRCWDDIARDDLDAWAQDVCGFSPPGGESAREVVLRMNAWARALRSRVSSASEVHVAIAHAGPIRLHTATALGLPTTTCLTWPLEFGHLCHLHVADDGRARLIRWNA</sequence>
<dbReference type="OrthoDB" id="5296884at2"/>
<reference evidence="1" key="1">
    <citation type="submission" date="2016-06" db="EMBL/GenBank/DDBJ databases">
        <title>Complete Genome Sequence of Pandoraea faecigallinarum DSM-23572.</title>
        <authorList>
            <person name="Yong D."/>
            <person name="Ee R."/>
            <person name="Lim Y.-L."/>
            <person name="Yin W.-F."/>
            <person name="Chan K.-G."/>
        </authorList>
    </citation>
    <scope>NUCLEOTIDE SEQUENCE</scope>
    <source>
        <strain evidence="1">DSM 23572</strain>
    </source>
</reference>
<dbReference type="EMBL" id="CP011807">
    <property type="protein sequence ID" value="AKM31534.1"/>
    <property type="molecule type" value="Genomic_DNA"/>
</dbReference>
<dbReference type="STRING" id="656179.AB870_17515"/>
<dbReference type="KEGG" id="pfg:AB870_17515"/>
<dbReference type="AlphaFoldDB" id="A0A0H3WTJ2"/>
<keyword evidence="2" id="KW-1185">Reference proteome</keyword>
<dbReference type="InterPro" id="IPR029033">
    <property type="entry name" value="His_PPase_superfam"/>
</dbReference>
<evidence type="ECO:0008006" key="3">
    <source>
        <dbReference type="Google" id="ProtNLM"/>
    </source>
</evidence>
<dbReference type="RefSeq" id="WP_047907316.1">
    <property type="nucleotide sequence ID" value="NZ_CP011807.3"/>
</dbReference>
<gene>
    <name evidence="1" type="ORF">AB870_17515</name>
</gene>
<proteinExistence type="predicted"/>
<accession>A0A0H3WTJ2</accession>
<dbReference type="Pfam" id="PF00300">
    <property type="entry name" value="His_Phos_1"/>
    <property type="match status" value="1"/>
</dbReference>
<dbReference type="InterPro" id="IPR013078">
    <property type="entry name" value="His_Pase_superF_clade-1"/>
</dbReference>
<protein>
    <recommendedName>
        <fullName evidence="3">Alpha-ribazole phosphatase</fullName>
    </recommendedName>
</protein>
<dbReference type="Proteomes" id="UP000035651">
    <property type="component" value="Chromosome"/>
</dbReference>
<dbReference type="SUPFAM" id="SSF53254">
    <property type="entry name" value="Phosphoglycerate mutase-like"/>
    <property type="match status" value="1"/>
</dbReference>
<evidence type="ECO:0000313" key="2">
    <source>
        <dbReference type="Proteomes" id="UP000035651"/>
    </source>
</evidence>
<dbReference type="Gene3D" id="3.40.50.1240">
    <property type="entry name" value="Phosphoglycerate mutase-like"/>
    <property type="match status" value="1"/>
</dbReference>
<organism evidence="1 2">
    <name type="scientific">Pandoraea faecigallinarum</name>
    <dbReference type="NCBI Taxonomy" id="656179"/>
    <lineage>
        <taxon>Bacteria</taxon>
        <taxon>Pseudomonadati</taxon>
        <taxon>Pseudomonadota</taxon>
        <taxon>Betaproteobacteria</taxon>
        <taxon>Burkholderiales</taxon>
        <taxon>Burkholderiaceae</taxon>
        <taxon>Pandoraea</taxon>
    </lineage>
</organism>